<organism evidence="2 3">
    <name type="scientific">Desulfotalea psychrophila (strain LSv54 / DSM 12343)</name>
    <dbReference type="NCBI Taxonomy" id="177439"/>
    <lineage>
        <taxon>Bacteria</taxon>
        <taxon>Pseudomonadati</taxon>
        <taxon>Thermodesulfobacteriota</taxon>
        <taxon>Desulfobulbia</taxon>
        <taxon>Desulfobulbales</taxon>
        <taxon>Desulfocapsaceae</taxon>
        <taxon>Desulfotalea</taxon>
    </lineage>
</organism>
<dbReference type="NCBIfam" id="TIGR02273">
    <property type="entry name" value="16S_RimM"/>
    <property type="match status" value="1"/>
</dbReference>
<proteinExistence type="predicted"/>
<keyword evidence="3" id="KW-1185">Reference proteome</keyword>
<gene>
    <name evidence="2" type="ordered locus">DP2802</name>
</gene>
<dbReference type="InterPro" id="IPR011033">
    <property type="entry name" value="PRC_barrel-like_sf"/>
</dbReference>
<dbReference type="SUPFAM" id="SSF50346">
    <property type="entry name" value="PRC-barrel domain"/>
    <property type="match status" value="1"/>
</dbReference>
<dbReference type="HOGENOM" id="CLU_077636_1_1_7"/>
<dbReference type="GO" id="GO:0006364">
    <property type="term" value="P:rRNA processing"/>
    <property type="evidence" value="ECO:0007669"/>
    <property type="project" value="InterPro"/>
</dbReference>
<dbReference type="EMBL" id="CR522870">
    <property type="protein sequence ID" value="CAG37531.1"/>
    <property type="molecule type" value="Genomic_DNA"/>
</dbReference>
<evidence type="ECO:0000313" key="3">
    <source>
        <dbReference type="Proteomes" id="UP000000602"/>
    </source>
</evidence>
<dbReference type="InterPro" id="IPR027275">
    <property type="entry name" value="PRC-brl_dom"/>
</dbReference>
<dbReference type="PANTHER" id="PTHR33692">
    <property type="entry name" value="RIBOSOME MATURATION FACTOR RIMM"/>
    <property type="match status" value="1"/>
</dbReference>
<protein>
    <submittedName>
        <fullName evidence="2">Related to 16S rRNA processing protein RimM</fullName>
    </submittedName>
</protein>
<dbReference type="GO" id="GO:0005840">
    <property type="term" value="C:ribosome"/>
    <property type="evidence" value="ECO:0007669"/>
    <property type="project" value="InterPro"/>
</dbReference>
<feature type="domain" description="PRC-barrel" evidence="1">
    <location>
        <begin position="37"/>
        <end position="106"/>
    </location>
</feature>
<dbReference type="PANTHER" id="PTHR33692:SF1">
    <property type="entry name" value="RIBOSOME MATURATION FACTOR RIMM"/>
    <property type="match status" value="1"/>
</dbReference>
<dbReference type="AlphaFoldDB" id="Q6AJE9"/>
<sequence length="112" mass="12406">MAITLFETIFDRNRAEHVEGRGVLVARDSLPEIDASEYYWHQLIGKEVVGLDGNSFGKVREMFSNGAQDIMVVSAPNGDEILIPIIADIVVETGEEYIVIDPPEGLINMNET</sequence>
<evidence type="ECO:0000259" key="1">
    <source>
        <dbReference type="Pfam" id="PF05239"/>
    </source>
</evidence>
<evidence type="ECO:0000313" key="2">
    <source>
        <dbReference type="EMBL" id="CAG37531.1"/>
    </source>
</evidence>
<dbReference type="InterPro" id="IPR011961">
    <property type="entry name" value="RimM"/>
</dbReference>
<dbReference type="Gene3D" id="2.30.30.240">
    <property type="entry name" value="PRC-barrel domain"/>
    <property type="match status" value="1"/>
</dbReference>
<name>Q6AJE9_DESPS</name>
<dbReference type="STRING" id="177439.DP2802"/>
<dbReference type="eggNOG" id="COG0806">
    <property type="taxonomic scope" value="Bacteria"/>
</dbReference>
<dbReference type="Proteomes" id="UP000000602">
    <property type="component" value="Chromosome"/>
</dbReference>
<dbReference type="GO" id="GO:0043022">
    <property type="term" value="F:ribosome binding"/>
    <property type="evidence" value="ECO:0007669"/>
    <property type="project" value="InterPro"/>
</dbReference>
<dbReference type="Pfam" id="PF05239">
    <property type="entry name" value="PRC"/>
    <property type="match status" value="1"/>
</dbReference>
<reference evidence="3" key="1">
    <citation type="journal article" date="2004" name="Environ. Microbiol.">
        <title>The genome of Desulfotalea psychrophila, a sulfate-reducing bacterium from permanently cold Arctic sediments.</title>
        <authorList>
            <person name="Rabus R."/>
            <person name="Ruepp A."/>
            <person name="Frickey T."/>
            <person name="Rattei T."/>
            <person name="Fartmann B."/>
            <person name="Stark M."/>
            <person name="Bauer M."/>
            <person name="Zibat A."/>
            <person name="Lombardot T."/>
            <person name="Becker I."/>
            <person name="Amann J."/>
            <person name="Gellner K."/>
            <person name="Teeling H."/>
            <person name="Leuschner W.D."/>
            <person name="Gloeckner F.-O."/>
            <person name="Lupas A.N."/>
            <person name="Amann R."/>
            <person name="Klenk H.-P."/>
        </authorList>
    </citation>
    <scope>NUCLEOTIDE SEQUENCE [LARGE SCALE GENOMIC DNA]</scope>
    <source>
        <strain evidence="3">DSM 12343 / LSv54</strain>
    </source>
</reference>
<accession>Q6AJE9</accession>
<dbReference type="KEGG" id="dps:DP2802"/>